<dbReference type="VEuPathDB" id="TriTrypDB:TvY486_0029750"/>
<protein>
    <submittedName>
        <fullName evidence="2">Uncharacterized protein</fullName>
    </submittedName>
</protein>
<evidence type="ECO:0000256" key="1">
    <source>
        <dbReference type="SAM" id="SignalP"/>
    </source>
</evidence>
<proteinExistence type="predicted"/>
<feature type="chain" id="PRO_5003395022" evidence="1">
    <location>
        <begin position="21"/>
        <end position="754"/>
    </location>
</feature>
<feature type="signal peptide" evidence="1">
    <location>
        <begin position="1"/>
        <end position="20"/>
    </location>
</feature>
<sequence>MLATGTFAVLLLCVVCGVSAERRARQCHVKYKDRLTKDKLCASKDLLWGWLNVTQGFALRAAAVRKNATAIKINAATVGHKASATIAELEKLLEVLSSNPSIGEAEDAKRAKEDADRVIERVNASIIAAGKAEDAAKNSEKTATNGFSFISLAVRGILRINDPSFNTFEGTREMVEKICVDGGKCHEAHNVSNTLGTYAATLNHVANLTEWKDNMLALLNSTYYKIQLNTSTCHWTFADNEKKANLESAVRSAVDQLVISVQHFNVAHAAVLKAQEGVQNVTNGAETVRGTVLASLKRNGAALCDMLARRASLWERISASGKQLNEERKGVSGAVGTVQKLQSSVIATKRLLEDVRRHVTAVLPDCTMSDARTTVEKSIISVTKRVSMADAGVKSALNWLGKANSSTIMTEQAITKGSKTLERLGKQLGTRLSKFQLNSAASVDECKERFETLSSSRSVGAFDHAGKLDAAALFVINGSLQELEKQTADIREAVVGISRKTGESLNSAAMSVRCEREALSAAGVVLSEILKSLLNILCGTVTELRELNGNFTFLVGRSANLKTNVTVERARAVALLKGAGDASDMPQYVEEGFVIAARRATLLDIFIRRAGAQLKRILVEFSAQAPLKVKSNTFKVHAIVKDHVTRISRAVSNPFYSNVCDQNTIAELVLSLKANSDDILLLNNVDVITELRQFVKNIGGRVTRAQQLVERGLVAAAEAEVALDEAMRGAREASASRRCTPLYRQLWGQVGRAW</sequence>
<reference evidence="2 3" key="1">
    <citation type="journal article" date="2012" name="Proc. Natl. Acad. Sci. U.S.A.">
        <title>Antigenic diversity is generated by distinct evolutionary mechanisms in African trypanosome species.</title>
        <authorList>
            <person name="Jackson A.P."/>
            <person name="Berry A."/>
            <person name="Aslett M."/>
            <person name="Allison H.C."/>
            <person name="Burton P."/>
            <person name="Vavrova-Anderson J."/>
            <person name="Brown R."/>
            <person name="Browne H."/>
            <person name="Corton N."/>
            <person name="Hauser H."/>
            <person name="Gamble J."/>
            <person name="Gilderthorp R."/>
            <person name="Marcello L."/>
            <person name="McQuillan J."/>
            <person name="Otto T.D."/>
            <person name="Quail M.A."/>
            <person name="Sanders M.J."/>
            <person name="van Tonder A."/>
            <person name="Ginger M.L."/>
            <person name="Field M.C."/>
            <person name="Barry J.D."/>
            <person name="Hertz-Fowler C."/>
            <person name="Berriman M."/>
        </authorList>
    </citation>
    <scope>NUCLEOTIDE SEQUENCE</scope>
    <source>
        <strain evidence="2 3">Y486</strain>
    </source>
</reference>
<organism evidence="2 3">
    <name type="scientific">Trypanosoma vivax (strain Y486)</name>
    <dbReference type="NCBI Taxonomy" id="1055687"/>
    <lineage>
        <taxon>Eukaryota</taxon>
        <taxon>Discoba</taxon>
        <taxon>Euglenozoa</taxon>
        <taxon>Kinetoplastea</taxon>
        <taxon>Metakinetoplastina</taxon>
        <taxon>Trypanosomatida</taxon>
        <taxon>Trypanosomatidae</taxon>
        <taxon>Trypanosoma</taxon>
        <taxon>Duttonella</taxon>
    </lineage>
</organism>
<dbReference type="Proteomes" id="UP000009027">
    <property type="component" value="Unassembled WGS sequence"/>
</dbReference>
<gene>
    <name evidence="2" type="ORF">TvY486_0029750</name>
</gene>
<dbReference type="AlphaFoldDB" id="F9WRM0"/>
<name>F9WRM0_TRYVY</name>
<keyword evidence="3" id="KW-1185">Reference proteome</keyword>
<dbReference type="EMBL" id="CAEX01005056">
    <property type="protein sequence ID" value="CCD20204.1"/>
    <property type="molecule type" value="Genomic_DNA"/>
</dbReference>
<evidence type="ECO:0000313" key="3">
    <source>
        <dbReference type="Proteomes" id="UP000009027"/>
    </source>
</evidence>
<evidence type="ECO:0000313" key="2">
    <source>
        <dbReference type="EMBL" id="CCD20204.1"/>
    </source>
</evidence>
<keyword evidence="1" id="KW-0732">Signal</keyword>
<accession>F9WRM0</accession>